<dbReference type="EMBL" id="VSSQ01002237">
    <property type="protein sequence ID" value="MPM14176.1"/>
    <property type="molecule type" value="Genomic_DNA"/>
</dbReference>
<gene>
    <name evidence="2" type="ORF">SDC9_60536</name>
</gene>
<proteinExistence type="predicted"/>
<evidence type="ECO:0000313" key="2">
    <source>
        <dbReference type="EMBL" id="MPM14176.1"/>
    </source>
</evidence>
<reference evidence="2" key="1">
    <citation type="submission" date="2019-08" db="EMBL/GenBank/DDBJ databases">
        <authorList>
            <person name="Kucharzyk K."/>
            <person name="Murdoch R.W."/>
            <person name="Higgins S."/>
            <person name="Loffler F."/>
        </authorList>
    </citation>
    <scope>NUCLEOTIDE SEQUENCE</scope>
</reference>
<name>A0A644XD66_9ZZZZ</name>
<dbReference type="InterPro" id="IPR011335">
    <property type="entry name" value="Restrct_endonuc-II-like"/>
</dbReference>
<dbReference type="Gene3D" id="3.90.320.10">
    <property type="match status" value="1"/>
</dbReference>
<feature type="domain" description="PD-(D/E)XK endonuclease-like" evidence="1">
    <location>
        <begin position="18"/>
        <end position="253"/>
    </location>
</feature>
<evidence type="ECO:0000259" key="1">
    <source>
        <dbReference type="Pfam" id="PF12705"/>
    </source>
</evidence>
<accession>A0A644XD66</accession>
<dbReference type="Pfam" id="PF12705">
    <property type="entry name" value="PDDEXK_1"/>
    <property type="match status" value="1"/>
</dbReference>
<comment type="caution">
    <text evidence="2">The sequence shown here is derived from an EMBL/GenBank/DDBJ whole genome shotgun (WGS) entry which is preliminary data.</text>
</comment>
<sequence>MQKTQTTVDNSFVLDGIRWSYSSVNSYHQCPRQFKLSYIDALPRVDNAFSDWGSFMHYLLEQYFKGKLEFFELSQLYVRDYKKNIKCTFPPNKYVNLNESYYNKGKEYLDNFDGDFDDCEVLAVEQKVKLDINGRPFVGVIDLVLKKPDGSICITDHKSKSKMKNKTELTEYLRQLYLYSLWVKRQYGEYPSELIFNMFRAGNKIVHSFVEDELNAAVEWFTATIDSIYRDTEFVAKSDSFFCNHLCGVRHHCSYSDDYDGEE</sequence>
<organism evidence="2">
    <name type="scientific">bioreactor metagenome</name>
    <dbReference type="NCBI Taxonomy" id="1076179"/>
    <lineage>
        <taxon>unclassified sequences</taxon>
        <taxon>metagenomes</taxon>
        <taxon>ecological metagenomes</taxon>
    </lineage>
</organism>
<dbReference type="InterPro" id="IPR011604">
    <property type="entry name" value="PDDEXK-like_dom_sf"/>
</dbReference>
<protein>
    <recommendedName>
        <fullName evidence="1">PD-(D/E)XK endonuclease-like domain-containing protein</fullName>
    </recommendedName>
</protein>
<dbReference type="AlphaFoldDB" id="A0A644XD66"/>
<dbReference type="InterPro" id="IPR038726">
    <property type="entry name" value="PDDEXK_AddAB-type"/>
</dbReference>
<dbReference type="SUPFAM" id="SSF52980">
    <property type="entry name" value="Restriction endonuclease-like"/>
    <property type="match status" value="1"/>
</dbReference>